<sequence>MAMMTRMTRVINVSIDISNVPGID</sequence>
<gene>
    <name evidence="1" type="ORF">METZ01_LOCUS60993</name>
</gene>
<dbReference type="EMBL" id="UINC01003649">
    <property type="protein sequence ID" value="SVA08139.1"/>
    <property type="molecule type" value="Genomic_DNA"/>
</dbReference>
<accession>A0A381SXG6</accession>
<organism evidence="1">
    <name type="scientific">marine metagenome</name>
    <dbReference type="NCBI Taxonomy" id="408172"/>
    <lineage>
        <taxon>unclassified sequences</taxon>
        <taxon>metagenomes</taxon>
        <taxon>ecological metagenomes</taxon>
    </lineage>
</organism>
<dbReference type="AlphaFoldDB" id="A0A381SXG6"/>
<proteinExistence type="predicted"/>
<protein>
    <submittedName>
        <fullName evidence="1">Uncharacterized protein</fullName>
    </submittedName>
</protein>
<name>A0A381SXG6_9ZZZZ</name>
<reference evidence="1" key="1">
    <citation type="submission" date="2018-05" db="EMBL/GenBank/DDBJ databases">
        <authorList>
            <person name="Lanie J.A."/>
            <person name="Ng W.-L."/>
            <person name="Kazmierczak K.M."/>
            <person name="Andrzejewski T.M."/>
            <person name="Davidsen T.M."/>
            <person name="Wayne K.J."/>
            <person name="Tettelin H."/>
            <person name="Glass J.I."/>
            <person name="Rusch D."/>
            <person name="Podicherti R."/>
            <person name="Tsui H.-C.T."/>
            <person name="Winkler M.E."/>
        </authorList>
    </citation>
    <scope>NUCLEOTIDE SEQUENCE</scope>
</reference>
<evidence type="ECO:0000313" key="1">
    <source>
        <dbReference type="EMBL" id="SVA08139.1"/>
    </source>
</evidence>